<evidence type="ECO:0000256" key="2">
    <source>
        <dbReference type="SAM" id="Phobius"/>
    </source>
</evidence>
<feature type="compositionally biased region" description="Basic and acidic residues" evidence="1">
    <location>
        <begin position="83"/>
        <end position="92"/>
    </location>
</feature>
<dbReference type="Proteomes" id="UP001335737">
    <property type="component" value="Unassembled WGS sequence"/>
</dbReference>
<gene>
    <name evidence="3" type="ORF">QGM71_01745</name>
</gene>
<dbReference type="RefSeq" id="WP_327605786.1">
    <property type="nucleotide sequence ID" value="NZ_JARZFX010000001.1"/>
</dbReference>
<keyword evidence="2" id="KW-0472">Membrane</keyword>
<proteinExistence type="predicted"/>
<feature type="region of interest" description="Disordered" evidence="1">
    <location>
        <begin position="33"/>
        <end position="92"/>
    </location>
</feature>
<feature type="compositionally biased region" description="Polar residues" evidence="1">
    <location>
        <begin position="49"/>
        <end position="65"/>
    </location>
</feature>
<dbReference type="EMBL" id="JARZFX010000001">
    <property type="protein sequence ID" value="MEC5422215.1"/>
    <property type="molecule type" value="Genomic_DNA"/>
</dbReference>
<protein>
    <submittedName>
        <fullName evidence="3">Uncharacterized protein</fullName>
    </submittedName>
</protein>
<evidence type="ECO:0000256" key="1">
    <source>
        <dbReference type="SAM" id="MobiDB-lite"/>
    </source>
</evidence>
<comment type="caution">
    <text evidence="3">The sequence shown here is derived from an EMBL/GenBank/DDBJ whole genome shotgun (WGS) entry which is preliminary data.</text>
</comment>
<sequence length="174" mass="19841">MQGLFDAIFSNFFIVIIIIAGIIGFLRDNTAKQQQQQKQQQERKPVNRPNPTNTPSEGYSRSQQGRSRDSKPQRTYSTSTIEEQQREQMERLADQYNSSTEIKQGMDKLSSNAITDDNSLEPINELSTKQKKLKRQIGKNLNKNGLVNGIIMAEVLGSPRALKPYRSVITNRRK</sequence>
<evidence type="ECO:0000313" key="3">
    <source>
        <dbReference type="EMBL" id="MEC5422215.1"/>
    </source>
</evidence>
<organism evidence="3 4">
    <name type="scientific">Virgibacillus tibetensis</name>
    <dbReference type="NCBI Taxonomy" id="3042313"/>
    <lineage>
        <taxon>Bacteria</taxon>
        <taxon>Bacillati</taxon>
        <taxon>Bacillota</taxon>
        <taxon>Bacilli</taxon>
        <taxon>Bacillales</taxon>
        <taxon>Bacillaceae</taxon>
        <taxon>Virgibacillus</taxon>
    </lineage>
</organism>
<feature type="transmembrane region" description="Helical" evidence="2">
    <location>
        <begin position="6"/>
        <end position="26"/>
    </location>
</feature>
<evidence type="ECO:0000313" key="4">
    <source>
        <dbReference type="Proteomes" id="UP001335737"/>
    </source>
</evidence>
<name>A0ABU6KAR6_9BACI</name>
<keyword evidence="4" id="KW-1185">Reference proteome</keyword>
<reference evidence="3 4" key="1">
    <citation type="journal article" date="2024" name="Int. J. Syst. Evol. Microbiol.">
        <title>Virgibacillus tibetensis sp. nov., isolated from salt lake on the Tibetan Plateau of China.</title>
        <authorList>
            <person name="Phurbu D."/>
            <person name="Liu Z.-X."/>
            <person name="Wang R."/>
            <person name="Zheng Y.-Y."/>
            <person name="Liu H.-C."/>
            <person name="Zhou Y.-G."/>
            <person name="Yu Y.-J."/>
            <person name="Li A.-H."/>
        </authorList>
    </citation>
    <scope>NUCLEOTIDE SEQUENCE [LARGE SCALE GENOMIC DNA]</scope>
    <source>
        <strain evidence="3 4">C22-A2</strain>
    </source>
</reference>
<keyword evidence="2" id="KW-0812">Transmembrane</keyword>
<feature type="compositionally biased region" description="Polar residues" evidence="1">
    <location>
        <begin position="73"/>
        <end position="82"/>
    </location>
</feature>
<accession>A0ABU6KAR6</accession>
<keyword evidence="2" id="KW-1133">Transmembrane helix</keyword>